<proteinExistence type="predicted"/>
<protein>
    <submittedName>
        <fullName evidence="1">Uncharacterized protein</fullName>
    </submittedName>
</protein>
<dbReference type="EMBL" id="JAVFWL010000004">
    <property type="protein sequence ID" value="KAK6746494.1"/>
    <property type="molecule type" value="Genomic_DNA"/>
</dbReference>
<comment type="caution">
    <text evidence="1">The sequence shown here is derived from an EMBL/GenBank/DDBJ whole genome shotgun (WGS) entry which is preliminary data.</text>
</comment>
<dbReference type="Proteomes" id="UP001303046">
    <property type="component" value="Unassembled WGS sequence"/>
</dbReference>
<name>A0ABR1D7K2_NECAM</name>
<evidence type="ECO:0000313" key="1">
    <source>
        <dbReference type="EMBL" id="KAK6746494.1"/>
    </source>
</evidence>
<organism evidence="1 2">
    <name type="scientific">Necator americanus</name>
    <name type="common">Human hookworm</name>
    <dbReference type="NCBI Taxonomy" id="51031"/>
    <lineage>
        <taxon>Eukaryota</taxon>
        <taxon>Metazoa</taxon>
        <taxon>Ecdysozoa</taxon>
        <taxon>Nematoda</taxon>
        <taxon>Chromadorea</taxon>
        <taxon>Rhabditida</taxon>
        <taxon>Rhabditina</taxon>
        <taxon>Rhabditomorpha</taxon>
        <taxon>Strongyloidea</taxon>
        <taxon>Ancylostomatidae</taxon>
        <taxon>Bunostominae</taxon>
        <taxon>Necator</taxon>
    </lineage>
</organism>
<evidence type="ECO:0000313" key="2">
    <source>
        <dbReference type="Proteomes" id="UP001303046"/>
    </source>
</evidence>
<keyword evidence="2" id="KW-1185">Reference proteome</keyword>
<reference evidence="1 2" key="1">
    <citation type="submission" date="2023-08" db="EMBL/GenBank/DDBJ databases">
        <title>A Necator americanus chromosomal reference genome.</title>
        <authorList>
            <person name="Ilik V."/>
            <person name="Petrzelkova K.J."/>
            <person name="Pardy F."/>
            <person name="Fuh T."/>
            <person name="Niatou-Singa F.S."/>
            <person name="Gouil Q."/>
            <person name="Baker L."/>
            <person name="Ritchie M.E."/>
            <person name="Jex A.R."/>
            <person name="Gazzola D."/>
            <person name="Li H."/>
            <person name="Toshio Fujiwara R."/>
            <person name="Zhan B."/>
            <person name="Aroian R.V."/>
            <person name="Pafco B."/>
            <person name="Schwarz E.M."/>
        </authorList>
    </citation>
    <scope>NUCLEOTIDE SEQUENCE [LARGE SCALE GENOMIC DNA]</scope>
    <source>
        <strain evidence="1 2">Aroian</strain>
        <tissue evidence="1">Whole animal</tissue>
    </source>
</reference>
<sequence>MMSAKQVSKQARKEVNERFYGRVVKGVASFCRGYSLLPREKVSSVSEENWTSFTRGGRNLVNERNLRDNPFYEASLTQVSTVLLCYYISRISFPSQPCRQFKSFILFCLYERSFIEFLKRTL</sequence>
<accession>A0ABR1D7K2</accession>
<gene>
    <name evidence="1" type="primary">Necator_chrIV.g13308</name>
    <name evidence="1" type="ORF">RB195_000017</name>
</gene>